<organism evidence="16 17">
    <name type="scientific">Parabacteroides chartae</name>
    <dbReference type="NCBI Taxonomy" id="1037355"/>
    <lineage>
        <taxon>Bacteria</taxon>
        <taxon>Pseudomonadati</taxon>
        <taxon>Bacteroidota</taxon>
        <taxon>Bacteroidia</taxon>
        <taxon>Bacteroidales</taxon>
        <taxon>Tannerellaceae</taxon>
        <taxon>Parabacteroides</taxon>
    </lineage>
</organism>
<dbReference type="PANTHER" id="PTHR32552:SF68">
    <property type="entry name" value="FERRICHROME OUTER MEMBRANE TRANSPORTER_PHAGE RECEPTOR"/>
    <property type="match status" value="1"/>
</dbReference>
<dbReference type="InterPro" id="IPR037066">
    <property type="entry name" value="Plug_dom_sf"/>
</dbReference>
<dbReference type="GO" id="GO:0009279">
    <property type="term" value="C:cell outer membrane"/>
    <property type="evidence" value="ECO:0007669"/>
    <property type="project" value="UniProtKB-SubCell"/>
</dbReference>
<evidence type="ECO:0000256" key="9">
    <source>
        <dbReference type="ARBA" id="ARBA00023077"/>
    </source>
</evidence>
<dbReference type="Gene3D" id="2.170.130.10">
    <property type="entry name" value="TonB-dependent receptor, plug domain"/>
    <property type="match status" value="1"/>
</dbReference>
<keyword evidence="3 12" id="KW-1134">Transmembrane beta strand</keyword>
<evidence type="ECO:0000256" key="1">
    <source>
        <dbReference type="ARBA" id="ARBA00004571"/>
    </source>
</evidence>
<protein>
    <submittedName>
        <fullName evidence="16">Iron complex outermembrane recepter protein</fullName>
    </submittedName>
</protein>
<keyword evidence="7" id="KW-0408">Iron</keyword>
<evidence type="ECO:0000259" key="15">
    <source>
        <dbReference type="Pfam" id="PF07715"/>
    </source>
</evidence>
<evidence type="ECO:0000256" key="6">
    <source>
        <dbReference type="ARBA" id="ARBA00022729"/>
    </source>
</evidence>
<dbReference type="RefSeq" id="WP_079684371.1">
    <property type="nucleotide sequence ID" value="NZ_FUYQ01000026.1"/>
</dbReference>
<evidence type="ECO:0000256" key="2">
    <source>
        <dbReference type="ARBA" id="ARBA00022448"/>
    </source>
</evidence>
<evidence type="ECO:0000256" key="4">
    <source>
        <dbReference type="ARBA" id="ARBA00022496"/>
    </source>
</evidence>
<evidence type="ECO:0000256" key="13">
    <source>
        <dbReference type="RuleBase" id="RU003357"/>
    </source>
</evidence>
<evidence type="ECO:0000256" key="5">
    <source>
        <dbReference type="ARBA" id="ARBA00022692"/>
    </source>
</evidence>
<feature type="domain" description="TonB-dependent receptor-like beta-barrel" evidence="14">
    <location>
        <begin position="244"/>
        <end position="698"/>
    </location>
</feature>
<comment type="subcellular location">
    <subcellularLocation>
        <location evidence="1 12">Cell outer membrane</location>
        <topology evidence="1 12">Multi-pass membrane protein</topology>
    </subcellularLocation>
</comment>
<dbReference type="InterPro" id="IPR012910">
    <property type="entry name" value="Plug_dom"/>
</dbReference>
<keyword evidence="9 13" id="KW-0798">TonB box</keyword>
<evidence type="ECO:0000259" key="14">
    <source>
        <dbReference type="Pfam" id="PF00593"/>
    </source>
</evidence>
<dbReference type="PANTHER" id="PTHR32552">
    <property type="entry name" value="FERRICHROME IRON RECEPTOR-RELATED"/>
    <property type="match status" value="1"/>
</dbReference>
<feature type="domain" description="TonB-dependent receptor plug" evidence="15">
    <location>
        <begin position="45"/>
        <end position="152"/>
    </location>
</feature>
<dbReference type="SUPFAM" id="SSF56935">
    <property type="entry name" value="Porins"/>
    <property type="match status" value="1"/>
</dbReference>
<keyword evidence="5 12" id="KW-0812">Transmembrane</keyword>
<dbReference type="Pfam" id="PF00593">
    <property type="entry name" value="TonB_dep_Rec_b-barrel"/>
    <property type="match status" value="1"/>
</dbReference>
<evidence type="ECO:0000256" key="12">
    <source>
        <dbReference type="PROSITE-ProRule" id="PRU01360"/>
    </source>
</evidence>
<evidence type="ECO:0000256" key="11">
    <source>
        <dbReference type="ARBA" id="ARBA00023237"/>
    </source>
</evidence>
<reference evidence="17" key="1">
    <citation type="submission" date="2017-02" db="EMBL/GenBank/DDBJ databases">
        <authorList>
            <person name="Varghese N."/>
            <person name="Submissions S."/>
        </authorList>
    </citation>
    <scope>NUCLEOTIDE SEQUENCE [LARGE SCALE GENOMIC DNA]</scope>
    <source>
        <strain evidence="17">DSM 24967</strain>
    </source>
</reference>
<dbReference type="InterPro" id="IPR039426">
    <property type="entry name" value="TonB-dep_rcpt-like"/>
</dbReference>
<name>A0A1T5EGL4_9BACT</name>
<keyword evidence="2 12" id="KW-0813">Transport</keyword>
<evidence type="ECO:0000256" key="3">
    <source>
        <dbReference type="ARBA" id="ARBA00022452"/>
    </source>
</evidence>
<dbReference type="GO" id="GO:0015344">
    <property type="term" value="F:siderophore uptake transmembrane transporter activity"/>
    <property type="evidence" value="ECO:0007669"/>
    <property type="project" value="TreeGrafter"/>
</dbReference>
<dbReference type="Proteomes" id="UP000190852">
    <property type="component" value="Unassembled WGS sequence"/>
</dbReference>
<evidence type="ECO:0000256" key="8">
    <source>
        <dbReference type="ARBA" id="ARBA00023065"/>
    </source>
</evidence>
<keyword evidence="11 12" id="KW-0998">Cell outer membrane</keyword>
<evidence type="ECO:0000313" key="17">
    <source>
        <dbReference type="Proteomes" id="UP000190852"/>
    </source>
</evidence>
<sequence length="747" mass="84056">MRKAFLLLAGTCIAGIYSFAQEKQDSLRLINLQEVQVVSTRAGVNIPVAYTNIGKEEIKKQNFGQDIPFLLTLSPSVVATSDAGAGIGYTNFRIRGTDATRINVTTNGIPLNDSESHGVFWVNMPDIASSLEDLQVQRGVGTSTNGAGAFGASINMKTENLSNKAYGELSGTYGAFNTTKAQVKMGTGLLNKHWAFDARISGINSDGFIDRASTDLKSYFAQAGYYGANTVLKFITFRGEEKTYHAWDGVPKDKLETDRTYNPSGYMGDDANGNPMYYENQTDNYKQTHYQFLLTHTFTPSLTLNAGLHYTRGKGYYEEYKTDRKLLEYGLIPFEYGNETVKKSDLVRQKWLDNHFAGGVVSLNYLKDRWNLTFGGAANRYDGDHFGKVIWVKNYIGNLSPDHTFYQSNGTKTDANVYLKATYSITEGLTAYGDIQYRFIDYSIDGQNDTWDWINGEMQKLDVNKNFNFFNPKAGLHYQINQNQKVFASAAIAHREPARNNYTDASFNEKPKAERMIDYEAGYNFSTPLYSFGANLYYMKYKDQLVLTGKVNEIGEMLTSNIPDSYRAGIELMAAAQLTSWLRWDVNATFSKNKVKNYTEFVDLYDENWDWASQVENKLGTTTLAFSPSVVANSMFSASYKGWSAGFQSNYVGKQYIDNTSSNDRALDAYFVNNLRLGYTFSLKGLKSASVNLLVNNLFNEEYESNAWVYSYYQQPDASAGTRDRYADFGYFPQAGTHVLANLTLRF</sequence>
<dbReference type="EMBL" id="FUYQ01000026">
    <property type="protein sequence ID" value="SKB82850.1"/>
    <property type="molecule type" value="Genomic_DNA"/>
</dbReference>
<proteinExistence type="inferred from homology"/>
<dbReference type="Gene3D" id="2.40.170.20">
    <property type="entry name" value="TonB-dependent receptor, beta-barrel domain"/>
    <property type="match status" value="1"/>
</dbReference>
<dbReference type="InterPro" id="IPR000531">
    <property type="entry name" value="Beta-barrel_TonB"/>
</dbReference>
<keyword evidence="17" id="KW-1185">Reference proteome</keyword>
<dbReference type="InterPro" id="IPR036942">
    <property type="entry name" value="Beta-barrel_TonB_sf"/>
</dbReference>
<dbReference type="Pfam" id="PF07715">
    <property type="entry name" value="Plug"/>
    <property type="match status" value="1"/>
</dbReference>
<evidence type="ECO:0000256" key="10">
    <source>
        <dbReference type="ARBA" id="ARBA00023136"/>
    </source>
</evidence>
<gene>
    <name evidence="16" type="ORF">SAMN05660349_02960</name>
</gene>
<keyword evidence="4" id="KW-0410">Iron transport</keyword>
<dbReference type="AlphaFoldDB" id="A0A1T5EGL4"/>
<keyword evidence="8" id="KW-0406">Ion transport</keyword>
<evidence type="ECO:0000256" key="7">
    <source>
        <dbReference type="ARBA" id="ARBA00023004"/>
    </source>
</evidence>
<evidence type="ECO:0000313" key="16">
    <source>
        <dbReference type="EMBL" id="SKB82850.1"/>
    </source>
</evidence>
<keyword evidence="6" id="KW-0732">Signal</keyword>
<dbReference type="PROSITE" id="PS52016">
    <property type="entry name" value="TONB_DEPENDENT_REC_3"/>
    <property type="match status" value="1"/>
</dbReference>
<comment type="similarity">
    <text evidence="12 13">Belongs to the TonB-dependent receptor family.</text>
</comment>
<accession>A0A1T5EGL4</accession>
<keyword evidence="10 12" id="KW-0472">Membrane</keyword>